<evidence type="ECO:0008006" key="4">
    <source>
        <dbReference type="Google" id="ProtNLM"/>
    </source>
</evidence>
<dbReference type="EMBL" id="BAABDF010000003">
    <property type="protein sequence ID" value="GAA3859177.1"/>
    <property type="molecule type" value="Genomic_DNA"/>
</dbReference>
<organism evidence="2 3">
    <name type="scientific">Celeribacter arenosi</name>
    <dbReference type="NCBI Taxonomy" id="792649"/>
    <lineage>
        <taxon>Bacteria</taxon>
        <taxon>Pseudomonadati</taxon>
        <taxon>Pseudomonadota</taxon>
        <taxon>Alphaproteobacteria</taxon>
        <taxon>Rhodobacterales</taxon>
        <taxon>Roseobacteraceae</taxon>
        <taxon>Celeribacter</taxon>
    </lineage>
</organism>
<evidence type="ECO:0000256" key="1">
    <source>
        <dbReference type="SAM" id="SignalP"/>
    </source>
</evidence>
<accession>A0ABP7JY89</accession>
<dbReference type="Proteomes" id="UP001399917">
    <property type="component" value="Unassembled WGS sequence"/>
</dbReference>
<comment type="caution">
    <text evidence="2">The sequence shown here is derived from an EMBL/GenBank/DDBJ whole genome shotgun (WGS) entry which is preliminary data.</text>
</comment>
<sequence length="226" mass="24700">MSLRRHVAILACLLLSACGFVDFDKAPVGRFDGSLLVMWVGEGDSSGDGRFVYVPSRTRPLTFYRDRPGVEVTTIQPDLMYTDGGSIPKAGQLFNGFSPWGYAPAYMVHDWLFVARHCLIDGDANEAEQKIAGMEFQESAEIIAEAIKTLVATGKVQNNDVAPRVISGAVAGPFAYERWTVQGACKDDRVSQEHRREVEAAFAQRSGARLRTLGAPAARIVAEISF</sequence>
<keyword evidence="1" id="KW-0732">Signal</keyword>
<dbReference type="PROSITE" id="PS51257">
    <property type="entry name" value="PROKAR_LIPOPROTEIN"/>
    <property type="match status" value="1"/>
</dbReference>
<name>A0ABP7JY89_9RHOB</name>
<keyword evidence="3" id="KW-1185">Reference proteome</keyword>
<gene>
    <name evidence="2" type="ORF">GCM10022404_07490</name>
</gene>
<protein>
    <recommendedName>
        <fullName evidence="4">DUF1353 domain-containing protein</fullName>
    </recommendedName>
</protein>
<dbReference type="RefSeq" id="WP_344843654.1">
    <property type="nucleotide sequence ID" value="NZ_BAABDF010000003.1"/>
</dbReference>
<proteinExistence type="predicted"/>
<feature type="signal peptide" evidence="1">
    <location>
        <begin position="1"/>
        <end position="21"/>
    </location>
</feature>
<evidence type="ECO:0000313" key="2">
    <source>
        <dbReference type="EMBL" id="GAA3859177.1"/>
    </source>
</evidence>
<evidence type="ECO:0000313" key="3">
    <source>
        <dbReference type="Proteomes" id="UP001399917"/>
    </source>
</evidence>
<feature type="chain" id="PRO_5045589135" description="DUF1353 domain-containing protein" evidence="1">
    <location>
        <begin position="22"/>
        <end position="226"/>
    </location>
</feature>
<reference evidence="3" key="1">
    <citation type="journal article" date="2019" name="Int. J. Syst. Evol. Microbiol.">
        <title>The Global Catalogue of Microorganisms (GCM) 10K type strain sequencing project: providing services to taxonomists for standard genome sequencing and annotation.</title>
        <authorList>
            <consortium name="The Broad Institute Genomics Platform"/>
            <consortium name="The Broad Institute Genome Sequencing Center for Infectious Disease"/>
            <person name="Wu L."/>
            <person name="Ma J."/>
        </authorList>
    </citation>
    <scope>NUCLEOTIDE SEQUENCE [LARGE SCALE GENOMIC DNA]</scope>
    <source>
        <strain evidence="3">JCM 17190</strain>
    </source>
</reference>